<keyword evidence="1" id="KW-0812">Transmembrane</keyword>
<feature type="transmembrane region" description="Helical" evidence="1">
    <location>
        <begin position="6"/>
        <end position="23"/>
    </location>
</feature>
<accession>A0A375HZG4</accession>
<dbReference type="EMBL" id="OMOH01000003">
    <property type="protein sequence ID" value="SPF67872.1"/>
    <property type="molecule type" value="Genomic_DNA"/>
</dbReference>
<evidence type="ECO:0000256" key="1">
    <source>
        <dbReference type="SAM" id="Phobius"/>
    </source>
</evidence>
<dbReference type="Proteomes" id="UP000265962">
    <property type="component" value="Unassembled WGS sequence"/>
</dbReference>
<reference evidence="3" key="1">
    <citation type="submission" date="2018-02" db="EMBL/GenBank/DDBJ databases">
        <authorList>
            <person name="Hornung B."/>
        </authorList>
    </citation>
    <scope>NUCLEOTIDE SEQUENCE [LARGE SCALE GENOMIC DNA]</scope>
</reference>
<protein>
    <submittedName>
        <fullName evidence="2">Uncharacterized protein</fullName>
    </submittedName>
</protein>
<evidence type="ECO:0000313" key="2">
    <source>
        <dbReference type="EMBL" id="SPF67872.1"/>
    </source>
</evidence>
<keyword evidence="3" id="KW-1185">Reference proteome</keyword>
<proteinExistence type="predicted"/>
<sequence>MLSAGAALMAAYLVVATAFWWALGGHYDLNRLKYDDNWIIGRNIAEVEERYGDAEEWGSHSYCYTLYRDEAAIMPSHSVMYYVMYTDDSGVVTEIKERHRPGE</sequence>
<organism evidence="2 3">
    <name type="scientific">Propionibacterium ruminifibrarum</name>
    <dbReference type="NCBI Taxonomy" id="1962131"/>
    <lineage>
        <taxon>Bacteria</taxon>
        <taxon>Bacillati</taxon>
        <taxon>Actinomycetota</taxon>
        <taxon>Actinomycetes</taxon>
        <taxon>Propionibacteriales</taxon>
        <taxon>Propionibacteriaceae</taxon>
        <taxon>Propionibacterium</taxon>
    </lineage>
</organism>
<gene>
    <name evidence="2" type="ORF">PROPJV5_0825</name>
</gene>
<name>A0A375HZG4_9ACTN</name>
<keyword evidence="1" id="KW-0472">Membrane</keyword>
<evidence type="ECO:0000313" key="3">
    <source>
        <dbReference type="Proteomes" id="UP000265962"/>
    </source>
</evidence>
<keyword evidence="1" id="KW-1133">Transmembrane helix</keyword>
<dbReference type="AlphaFoldDB" id="A0A375HZG4"/>